<keyword evidence="10" id="KW-1185">Reference proteome</keyword>
<name>A0A143Z2X4_9LACT</name>
<dbReference type="Pfam" id="PF00933">
    <property type="entry name" value="Glyco_hydro_3"/>
    <property type="match status" value="1"/>
</dbReference>
<protein>
    <recommendedName>
        <fullName evidence="3">beta-N-acetylhexosaminidase</fullName>
        <ecNumber evidence="3">3.2.1.52</ecNumber>
    </recommendedName>
</protein>
<dbReference type="Proteomes" id="UP000076878">
    <property type="component" value="Unassembled WGS sequence"/>
</dbReference>
<dbReference type="InterPro" id="IPR017853">
    <property type="entry name" value="GH"/>
</dbReference>
<evidence type="ECO:0000256" key="2">
    <source>
        <dbReference type="ARBA" id="ARBA00005336"/>
    </source>
</evidence>
<evidence type="ECO:0000256" key="1">
    <source>
        <dbReference type="ARBA" id="ARBA00001231"/>
    </source>
</evidence>
<dbReference type="EC" id="3.2.1.52" evidence="3"/>
<organism evidence="7 9">
    <name type="scientific">Trichococcus ilyis</name>
    <dbReference type="NCBI Taxonomy" id="640938"/>
    <lineage>
        <taxon>Bacteria</taxon>
        <taxon>Bacillati</taxon>
        <taxon>Bacillota</taxon>
        <taxon>Bacilli</taxon>
        <taxon>Lactobacillales</taxon>
        <taxon>Carnobacteriaceae</taxon>
        <taxon>Trichococcus</taxon>
    </lineage>
</organism>
<dbReference type="OrthoDB" id="9805821at2"/>
<dbReference type="RefSeq" id="WP_068623539.1">
    <property type="nucleotide sequence ID" value="NZ_FJNB01000016.1"/>
</dbReference>
<evidence type="ECO:0000313" key="10">
    <source>
        <dbReference type="Proteomes" id="UP000199280"/>
    </source>
</evidence>
<evidence type="ECO:0000256" key="3">
    <source>
        <dbReference type="ARBA" id="ARBA00012663"/>
    </source>
</evidence>
<dbReference type="PANTHER" id="PTHR30480:SF13">
    <property type="entry name" value="BETA-HEXOSAMINIDASE"/>
    <property type="match status" value="1"/>
</dbReference>
<comment type="catalytic activity">
    <reaction evidence="1">
        <text>Hydrolysis of terminal non-reducing N-acetyl-D-hexosamine residues in N-acetyl-beta-D-hexosaminides.</text>
        <dbReference type="EC" id="3.2.1.52"/>
    </reaction>
</comment>
<dbReference type="GO" id="GO:0004563">
    <property type="term" value="F:beta-N-acetylhexosaminidase activity"/>
    <property type="evidence" value="ECO:0007669"/>
    <property type="project" value="UniProtKB-EC"/>
</dbReference>
<dbReference type="Gene3D" id="3.40.50.1700">
    <property type="entry name" value="Glycoside hydrolase family 3 C-terminal domain"/>
    <property type="match status" value="1"/>
</dbReference>
<dbReference type="InterPro" id="IPR036881">
    <property type="entry name" value="Glyco_hydro_3_C_sf"/>
</dbReference>
<evidence type="ECO:0000313" key="7">
    <source>
        <dbReference type="EMBL" id="CZR04227.1"/>
    </source>
</evidence>
<dbReference type="EMBL" id="FNYT01000017">
    <property type="protein sequence ID" value="SEJ54855.1"/>
    <property type="molecule type" value="Genomic_DNA"/>
</dbReference>
<dbReference type="SUPFAM" id="SSF51445">
    <property type="entry name" value="(Trans)glycosidases"/>
    <property type="match status" value="1"/>
</dbReference>
<feature type="domain" description="Glycoside hydrolase family 3 N-terminal" evidence="6">
    <location>
        <begin position="27"/>
        <end position="347"/>
    </location>
</feature>
<dbReference type="Proteomes" id="UP000199280">
    <property type="component" value="Unassembled WGS sequence"/>
</dbReference>
<evidence type="ECO:0000313" key="9">
    <source>
        <dbReference type="Proteomes" id="UP000076878"/>
    </source>
</evidence>
<dbReference type="InterPro" id="IPR050226">
    <property type="entry name" value="NagZ_Beta-hexosaminidase"/>
</dbReference>
<accession>A0A143Z2X4</accession>
<dbReference type="STRING" id="640938.TR210_2090"/>
<dbReference type="InterPro" id="IPR001764">
    <property type="entry name" value="Glyco_hydro_3_N"/>
</dbReference>
<keyword evidence="5" id="KW-0326">Glycosidase</keyword>
<evidence type="ECO:0000256" key="4">
    <source>
        <dbReference type="ARBA" id="ARBA00022801"/>
    </source>
</evidence>
<dbReference type="Gene3D" id="3.20.20.300">
    <property type="entry name" value="Glycoside hydrolase, family 3, N-terminal domain"/>
    <property type="match status" value="1"/>
</dbReference>
<evidence type="ECO:0000313" key="8">
    <source>
        <dbReference type="EMBL" id="SEJ54855.1"/>
    </source>
</evidence>
<proteinExistence type="inferred from homology"/>
<reference evidence="7 9" key="1">
    <citation type="submission" date="2016-02" db="EMBL/GenBank/DDBJ databases">
        <authorList>
            <person name="Wen L."/>
            <person name="He K."/>
            <person name="Yang H."/>
        </authorList>
    </citation>
    <scope>NUCLEOTIDE SEQUENCE [LARGE SCALE GENOMIC DNA]</scope>
    <source>
        <strain evidence="7">Trichococcus_R210</strain>
    </source>
</reference>
<dbReference type="InterPro" id="IPR036962">
    <property type="entry name" value="Glyco_hydro_3_N_sf"/>
</dbReference>
<dbReference type="EMBL" id="FJNB01000016">
    <property type="protein sequence ID" value="CZR04227.1"/>
    <property type="molecule type" value="Genomic_DNA"/>
</dbReference>
<sequence length="569" mass="62067">MVRLTEKPFFLSDKEIAWVENTLSEMTMEEKIGQVFCPIAGNPEDQALTEFVQKYQPGGMMFRPMPAQAIRQAHGVLQKESKIPLLLAANLEAGGNGICSDGTYYARPMGVAATADKQEAYRLGHVSGREANAVGCNWAFSPIVDIDLNFKNPITNVRTFGSDLDCVIDFSLQQMKGLNENGIATAVKHFPGDGVDERDQHLVSSVNSLSVPEWDESYGKVYQAMIEAGTLSVMIGHILQPAYSKALNPALADKDILPASLAPELINGLLRDRLGFNGVAVTDATPMIGYNAAMSRKKAIPATLNAGCDMILFNKNIDEDYQALRDAVNSGEVSAERLDEAVTRILAMKASMGLVAKQQTDSLVPAAEALDIVGCPEHLDLARKSAEKAITLVKDTQNLLPISPEKTPRVRVYMLEDRASGGFKDGGTSEDVFIDKLKAAGFSVEKYNYGQLNFHEIFEAGVDDLKAEVDLAVYVANYDTASNQTTRRIDWIRLMAADAPWFVQDIPTVFVSLANPYHLFDAPMVKTYINGYSANDMVADVIVDKLIGKSAFEGKSPVDPFCGVWGTNL</sequence>
<comment type="similarity">
    <text evidence="2">Belongs to the glycosyl hydrolase 3 family.</text>
</comment>
<evidence type="ECO:0000256" key="5">
    <source>
        <dbReference type="ARBA" id="ARBA00023295"/>
    </source>
</evidence>
<evidence type="ECO:0000259" key="6">
    <source>
        <dbReference type="Pfam" id="PF00933"/>
    </source>
</evidence>
<dbReference type="GO" id="GO:0005975">
    <property type="term" value="P:carbohydrate metabolic process"/>
    <property type="evidence" value="ECO:0007669"/>
    <property type="project" value="InterPro"/>
</dbReference>
<dbReference type="GO" id="GO:0009254">
    <property type="term" value="P:peptidoglycan turnover"/>
    <property type="evidence" value="ECO:0007669"/>
    <property type="project" value="TreeGrafter"/>
</dbReference>
<keyword evidence="4" id="KW-0378">Hydrolase</keyword>
<dbReference type="AlphaFoldDB" id="A0A143Z2X4"/>
<dbReference type="PANTHER" id="PTHR30480">
    <property type="entry name" value="BETA-HEXOSAMINIDASE-RELATED"/>
    <property type="match status" value="1"/>
</dbReference>
<gene>
    <name evidence="8" type="ORF">SAMN05216375_1178</name>
    <name evidence="7" type="ORF">TR210_2090</name>
</gene>
<reference evidence="8 10" key="2">
    <citation type="submission" date="2016-10" db="EMBL/GenBank/DDBJ databases">
        <authorList>
            <person name="Varghese N."/>
            <person name="Submissions S."/>
        </authorList>
    </citation>
    <scope>NUCLEOTIDE SEQUENCE [LARGE SCALE GENOMIC DNA]</scope>
    <source>
        <strain evidence="8 10">DSM 22150</strain>
    </source>
</reference>